<dbReference type="WBParaSite" id="DME_0000744401-mRNA-1">
    <property type="protein sequence ID" value="DME_0000744401-mRNA-1"/>
    <property type="gene ID" value="DME_0000744401"/>
</dbReference>
<reference evidence="1 3" key="2">
    <citation type="submission" date="2018-11" db="EMBL/GenBank/DDBJ databases">
        <authorList>
            <consortium name="Pathogen Informatics"/>
        </authorList>
    </citation>
    <scope>NUCLEOTIDE SEQUENCE [LARGE SCALE GENOMIC DNA]</scope>
</reference>
<reference evidence="4" key="1">
    <citation type="submission" date="2017-02" db="UniProtKB">
        <authorList>
            <consortium name="WormBaseParasite"/>
        </authorList>
    </citation>
    <scope>IDENTIFICATION</scope>
</reference>
<sequence length="183" mass="21318">MSFDMSQVIFPKVSENAAREILFEVRRKRSAVKYPSLSVSVKKRKLEQAIDDCTKEFIYDLLDADIPMHSGELSLEDAKLLDCNLETCELMDKESAENLKWIHTCGFEEMDIEEIKEREEETVKESEFSLNGIPLLTFQQKMRLYTEGKLIDSSNKEDDFDIEDDLDTEECWYNDYPDDGGEK</sequence>
<keyword evidence="3" id="KW-1185">Reference proteome</keyword>
<organism evidence="2 4">
    <name type="scientific">Dracunculus medinensis</name>
    <name type="common">Guinea worm</name>
    <dbReference type="NCBI Taxonomy" id="318479"/>
    <lineage>
        <taxon>Eukaryota</taxon>
        <taxon>Metazoa</taxon>
        <taxon>Ecdysozoa</taxon>
        <taxon>Nematoda</taxon>
        <taxon>Chromadorea</taxon>
        <taxon>Rhabditida</taxon>
        <taxon>Spirurina</taxon>
        <taxon>Dracunculoidea</taxon>
        <taxon>Dracunculidae</taxon>
        <taxon>Dracunculus</taxon>
    </lineage>
</organism>
<gene>
    <name evidence="1" type="ORF">DME_LOCUS10013</name>
</gene>
<name>A0A0N4UIK9_DRAME</name>
<evidence type="ECO:0000313" key="2">
    <source>
        <dbReference type="Proteomes" id="UP000038040"/>
    </source>
</evidence>
<evidence type="ECO:0000313" key="1">
    <source>
        <dbReference type="EMBL" id="VDN60040.1"/>
    </source>
</evidence>
<dbReference type="Proteomes" id="UP000274756">
    <property type="component" value="Unassembled WGS sequence"/>
</dbReference>
<dbReference type="AlphaFoldDB" id="A0A0N4UIK9"/>
<dbReference type="Proteomes" id="UP000038040">
    <property type="component" value="Unplaced"/>
</dbReference>
<proteinExistence type="predicted"/>
<evidence type="ECO:0000313" key="3">
    <source>
        <dbReference type="Proteomes" id="UP000274756"/>
    </source>
</evidence>
<protein>
    <submittedName>
        <fullName evidence="4">DUF2052 domain-containing protein</fullName>
    </submittedName>
</protein>
<accession>A0A0N4UIK9</accession>
<dbReference type="EMBL" id="UYYG01001199">
    <property type="protein sequence ID" value="VDN60040.1"/>
    <property type="molecule type" value="Genomic_DNA"/>
</dbReference>
<evidence type="ECO:0000313" key="4">
    <source>
        <dbReference type="WBParaSite" id="DME_0000744401-mRNA-1"/>
    </source>
</evidence>